<evidence type="ECO:0000256" key="1">
    <source>
        <dbReference type="ARBA" id="ARBA00022723"/>
    </source>
</evidence>
<dbReference type="EMBL" id="CATZLL010000008">
    <property type="protein sequence ID" value="CAJ0815956.1"/>
    <property type="molecule type" value="Genomic_DNA"/>
</dbReference>
<dbReference type="Gene3D" id="3.90.850.10">
    <property type="entry name" value="Fumarylacetoacetase-like, C-terminal domain"/>
    <property type="match status" value="1"/>
</dbReference>
<evidence type="ECO:0000259" key="2">
    <source>
        <dbReference type="Pfam" id="PF01557"/>
    </source>
</evidence>
<proteinExistence type="predicted"/>
<feature type="domain" description="Fumarylacetoacetase-like C-terminal" evidence="2">
    <location>
        <begin position="42"/>
        <end position="245"/>
    </location>
</feature>
<dbReference type="InterPro" id="IPR011234">
    <property type="entry name" value="Fumarylacetoacetase-like_C"/>
</dbReference>
<keyword evidence="1" id="KW-0479">Metal-binding</keyword>
<gene>
    <name evidence="3" type="ORF">LMG18101_02759</name>
</gene>
<accession>A0ABM9K793</accession>
<organism evidence="3 4">
    <name type="scientific">Ralstonia flaminis</name>
    <dbReference type="NCBI Taxonomy" id="3058597"/>
    <lineage>
        <taxon>Bacteria</taxon>
        <taxon>Pseudomonadati</taxon>
        <taxon>Pseudomonadota</taxon>
        <taxon>Betaproteobacteria</taxon>
        <taxon>Burkholderiales</taxon>
        <taxon>Burkholderiaceae</taxon>
        <taxon>Ralstonia</taxon>
    </lineage>
</organism>
<comment type="caution">
    <text evidence="3">The sequence shown here is derived from an EMBL/GenBank/DDBJ whole genome shotgun (WGS) entry which is preliminary data.</text>
</comment>
<dbReference type="SUPFAM" id="SSF56529">
    <property type="entry name" value="FAH"/>
    <property type="match status" value="1"/>
</dbReference>
<dbReference type="InterPro" id="IPR036663">
    <property type="entry name" value="Fumarylacetoacetase_C_sf"/>
</dbReference>
<dbReference type="RefSeq" id="WP_316681428.1">
    <property type="nucleotide sequence ID" value="NZ_CATZLL010000008.1"/>
</dbReference>
<reference evidence="3 4" key="1">
    <citation type="submission" date="2023-07" db="EMBL/GenBank/DDBJ databases">
        <authorList>
            <person name="Peeters C."/>
        </authorList>
    </citation>
    <scope>NUCLEOTIDE SEQUENCE [LARGE SCALE GENOMIC DNA]</scope>
    <source>
        <strain evidence="3 4">LMG 18101</strain>
    </source>
</reference>
<sequence>MRRGRVALPDGRANDIAWATTASEDAEAGATQHWLPPVEGVVVGALLNYRGELAMLDDALSAPPYQAPPKAPILYIKPANTLVGHGRDVVLPVDVDAVWAGACLGVAIGRTATRVSAAQAHAFIAGYTIVNDLTVPHASYYRPAIRHKCRDGFCPIGPWVVDRSDVPNEDALDITVRINGEIRQRASTATLVRPIAQLLADVTAFMTLNAGDVLLVGMPENPPLARAGDHIDIDIANIGTLTTRLVRHAQEDSQ</sequence>
<dbReference type="InterPro" id="IPR012686">
    <property type="entry name" value="HPA_isomer/decarb_N"/>
</dbReference>
<evidence type="ECO:0000313" key="4">
    <source>
        <dbReference type="Proteomes" id="UP001189757"/>
    </source>
</evidence>
<dbReference type="Proteomes" id="UP001189757">
    <property type="component" value="Unassembled WGS sequence"/>
</dbReference>
<dbReference type="PANTHER" id="PTHR11820:SF114">
    <property type="entry name" value="4-HYDROXYPHENYLACETATE CATABOLISM PROTEIN"/>
    <property type="match status" value="1"/>
</dbReference>
<dbReference type="NCBIfam" id="TIGR02305">
    <property type="entry name" value="HpaG-N-term"/>
    <property type="match status" value="1"/>
</dbReference>
<evidence type="ECO:0000313" key="3">
    <source>
        <dbReference type="EMBL" id="CAJ0815956.1"/>
    </source>
</evidence>
<keyword evidence="4" id="KW-1185">Reference proteome</keyword>
<dbReference type="Pfam" id="PF01557">
    <property type="entry name" value="FAA_hydrolase"/>
    <property type="match status" value="1"/>
</dbReference>
<protein>
    <recommendedName>
        <fullName evidence="2">Fumarylacetoacetase-like C-terminal domain-containing protein</fullName>
    </recommendedName>
</protein>
<dbReference type="PANTHER" id="PTHR11820">
    <property type="entry name" value="ACYLPYRUVASE"/>
    <property type="match status" value="1"/>
</dbReference>
<name>A0ABM9K793_9RALS</name>